<dbReference type="EMBL" id="AZHB01000020">
    <property type="protein sequence ID" value="OAA57166.1"/>
    <property type="molecule type" value="Genomic_DNA"/>
</dbReference>
<keyword evidence="2" id="KW-1185">Reference proteome</keyword>
<dbReference type="GeneID" id="30023379"/>
<dbReference type="Proteomes" id="UP000076744">
    <property type="component" value="Unassembled WGS sequence"/>
</dbReference>
<name>A0A167PZT0_CORFA</name>
<comment type="caution">
    <text evidence="1">The sequence shown here is derived from an EMBL/GenBank/DDBJ whole genome shotgun (WGS) entry which is preliminary data.</text>
</comment>
<evidence type="ECO:0000313" key="2">
    <source>
        <dbReference type="Proteomes" id="UP000076744"/>
    </source>
</evidence>
<dbReference type="AlphaFoldDB" id="A0A167PZT0"/>
<sequence length="315" mass="35231">MASPLAIIMGYHDHSDGYLSGDDNANNASAVRQGSPARELPVAASDSTWGAGHAVLRPHTQIHRRCGACQMPFHQYDRMLAITRRGGRLQIYDAQTATARPFAKQWYKVQATFCKLLGCTTCQNSDESATVHVDCFKLFVRECAAPDKIHRLWLASVVMDPWLQCQDTGLPYSFQERMSSQDAARAWNLPAVARLPLEICLMIVAQTRNTLSTRYIAVMSRARELTHATAPSQPPVSMALTDIKYWGRGMAWPLQVPQGTEDDLVRVTIDSSGIQQIERLDKIREPMHSTYLRKLFVVEESHKFTSVKASVVTVV</sequence>
<dbReference type="STRING" id="1081104.A0A167PZT0"/>
<dbReference type="RefSeq" id="XP_018701968.1">
    <property type="nucleotide sequence ID" value="XM_018850691.1"/>
</dbReference>
<organism evidence="1 2">
    <name type="scientific">Cordyceps fumosorosea (strain ARSEF 2679)</name>
    <name type="common">Isaria fumosorosea</name>
    <dbReference type="NCBI Taxonomy" id="1081104"/>
    <lineage>
        <taxon>Eukaryota</taxon>
        <taxon>Fungi</taxon>
        <taxon>Dikarya</taxon>
        <taxon>Ascomycota</taxon>
        <taxon>Pezizomycotina</taxon>
        <taxon>Sordariomycetes</taxon>
        <taxon>Hypocreomycetidae</taxon>
        <taxon>Hypocreales</taxon>
        <taxon>Cordycipitaceae</taxon>
        <taxon>Cordyceps</taxon>
    </lineage>
</organism>
<dbReference type="OrthoDB" id="4763081at2759"/>
<gene>
    <name evidence="1" type="ORF">ISF_07087</name>
</gene>
<evidence type="ECO:0000313" key="1">
    <source>
        <dbReference type="EMBL" id="OAA57166.1"/>
    </source>
</evidence>
<protein>
    <submittedName>
        <fullName evidence="1">Uncharacterized protein</fullName>
    </submittedName>
</protein>
<proteinExistence type="predicted"/>
<reference evidence="1 2" key="1">
    <citation type="journal article" date="2016" name="Genome Biol. Evol.">
        <title>Divergent and convergent evolution of fungal pathogenicity.</title>
        <authorList>
            <person name="Shang Y."/>
            <person name="Xiao G."/>
            <person name="Zheng P."/>
            <person name="Cen K."/>
            <person name="Zhan S."/>
            <person name="Wang C."/>
        </authorList>
    </citation>
    <scope>NUCLEOTIDE SEQUENCE [LARGE SCALE GENOMIC DNA]</scope>
    <source>
        <strain evidence="1 2">ARSEF 2679</strain>
    </source>
</reference>
<accession>A0A167PZT0</accession>